<dbReference type="Pfam" id="PF17678">
    <property type="entry name" value="Glyco_hydro_92N"/>
    <property type="match status" value="1"/>
</dbReference>
<feature type="domain" description="Glycosyl hydrolase family 92 N-terminal" evidence="6">
    <location>
        <begin position="36"/>
        <end position="259"/>
    </location>
</feature>
<evidence type="ECO:0000313" key="8">
    <source>
        <dbReference type="Proteomes" id="UP001145087"/>
    </source>
</evidence>
<organism evidence="7 8">
    <name type="scientific">Draconibacterium aestuarii</name>
    <dbReference type="NCBI Taxonomy" id="2998507"/>
    <lineage>
        <taxon>Bacteria</taxon>
        <taxon>Pseudomonadati</taxon>
        <taxon>Bacteroidota</taxon>
        <taxon>Bacteroidia</taxon>
        <taxon>Marinilabiliales</taxon>
        <taxon>Prolixibacteraceae</taxon>
        <taxon>Draconibacterium</taxon>
    </lineage>
</organism>
<dbReference type="Gene3D" id="1.20.1050.60">
    <property type="entry name" value="alpha-1,2-mannosidase"/>
    <property type="match status" value="1"/>
</dbReference>
<dbReference type="InterPro" id="IPR005887">
    <property type="entry name" value="GH92_a_mannosidase_put"/>
</dbReference>
<dbReference type="FunFam" id="3.30.2080.10:FF:000001">
    <property type="entry name" value="Alpha-1,2-mannosidase subfamily"/>
    <property type="match status" value="1"/>
</dbReference>
<dbReference type="FunFam" id="1.20.1050.60:FF:000001">
    <property type="entry name" value="Putative alpha-1,2-mannosidase"/>
    <property type="match status" value="1"/>
</dbReference>
<dbReference type="NCBIfam" id="TIGR01180">
    <property type="entry name" value="aman2_put"/>
    <property type="match status" value="1"/>
</dbReference>
<keyword evidence="3" id="KW-0106">Calcium</keyword>
<dbReference type="GO" id="GO:0030246">
    <property type="term" value="F:carbohydrate binding"/>
    <property type="evidence" value="ECO:0007669"/>
    <property type="project" value="InterPro"/>
</dbReference>
<dbReference type="Gene3D" id="2.70.98.10">
    <property type="match status" value="1"/>
</dbReference>
<feature type="chain" id="PRO_5040753787" evidence="4">
    <location>
        <begin position="19"/>
        <end position="750"/>
    </location>
</feature>
<reference evidence="7" key="1">
    <citation type="submission" date="2022-11" db="EMBL/GenBank/DDBJ databases">
        <title>Marilongibacter aestuarii gen. nov., sp. nov., isolated from tidal flat sediment.</title>
        <authorList>
            <person name="Jiayan W."/>
        </authorList>
    </citation>
    <scope>NUCLEOTIDE SEQUENCE</scope>
    <source>
        <strain evidence="7">Z1-6</strain>
    </source>
</reference>
<evidence type="ECO:0000256" key="2">
    <source>
        <dbReference type="ARBA" id="ARBA00011245"/>
    </source>
</evidence>
<dbReference type="GO" id="GO:0005975">
    <property type="term" value="P:carbohydrate metabolic process"/>
    <property type="evidence" value="ECO:0007669"/>
    <property type="project" value="InterPro"/>
</dbReference>
<dbReference type="PANTHER" id="PTHR12143:SF39">
    <property type="entry name" value="SECRETED PROTEIN"/>
    <property type="match status" value="1"/>
</dbReference>
<dbReference type="InterPro" id="IPR012939">
    <property type="entry name" value="Glyco_hydro_92"/>
</dbReference>
<feature type="domain" description="Glycosyl hydrolase family 92" evidence="5">
    <location>
        <begin position="265"/>
        <end position="731"/>
    </location>
</feature>
<sequence length="750" mass="84018">MKQLINIAFISTLLFAVACTNEKKTETRPKTDYTQFVDPFIGSDYHGHVFVGANVPFGAVQLGPNNPTQGWDWCSGYHYSDSLLIGFAHTQLSGTGIGDLGDILFMPLAGDYSPAITEENPYDWQAKYTHNDEVVKPGYYSVDIKKYNVKAELTTTERVGFHKYNYKNEGNSKVLIDLKYGTGWDKLAKGAIKQVDKNSIEGFRFSTGWAKDQRVFYHTQFSKDIKNIEIIRKDEKLGDVTAIIEFEGNGELLAKTALSPVSSANAKKNMNAEIDAELGYWNFEGVYKMAKTKWNTELGKIKIETNSKADKTTFYTALYHTMIAPSLFNDVDGTYRGTDKEVYSNPGFDNYSVFSLWDTYRAAHPLFTLVQPNRINDFVNSLLAAYEQQGKLPVWHLKGNETDCMVGYHSVPVIVDAYFKGFRGFDVEKAFTAMKTTALLDERGLDFVKSKGFIPAESGVESVARALEYAIDDWCIAAMAKALGKMGDYELFTKRANYYEKYFDSDIKFMRGKMADGSWRTPFNPIHSAHRDDDFCEGNSWQYTWLVPHDAEGLIQLHGGEDAFITKLDSLFSIPSDQVEGASSDISGLIGQYAHGNEPSHHTTYMYAYAGAQWKTAEKVREICTTMYTDQPDGLCGNEDCGQMSAWYVLSSMGMYPVNPANGAYVFGSPLFNKVTIDLLGGKAFTFVAENNSKENLYIQSITLNGKPYTKSFITHKQILEGGQLVFVMGNTPNKLFGKAADDRPKSVVY</sequence>
<protein>
    <submittedName>
        <fullName evidence="7">GH92 family glycosyl hydrolase</fullName>
    </submittedName>
</protein>
<proteinExistence type="predicted"/>
<dbReference type="SUPFAM" id="SSF48208">
    <property type="entry name" value="Six-hairpin glycosidases"/>
    <property type="match status" value="1"/>
</dbReference>
<dbReference type="InterPro" id="IPR008928">
    <property type="entry name" value="6-hairpin_glycosidase_sf"/>
</dbReference>
<feature type="signal peptide" evidence="4">
    <location>
        <begin position="1"/>
        <end position="18"/>
    </location>
</feature>
<dbReference type="Pfam" id="PF07971">
    <property type="entry name" value="Glyco_hydro_92"/>
    <property type="match status" value="1"/>
</dbReference>
<dbReference type="InterPro" id="IPR041371">
    <property type="entry name" value="GH92_N"/>
</dbReference>
<dbReference type="GO" id="GO:0000224">
    <property type="term" value="F:peptide-N4-(N-acetyl-beta-glucosaminyl)asparagine amidase activity"/>
    <property type="evidence" value="ECO:0007669"/>
    <property type="project" value="TreeGrafter"/>
</dbReference>
<accession>A0A9X3F590</accession>
<keyword evidence="7" id="KW-0378">Hydrolase</keyword>
<dbReference type="InterPro" id="IPR014718">
    <property type="entry name" value="GH-type_carb-bd"/>
</dbReference>
<evidence type="ECO:0000256" key="4">
    <source>
        <dbReference type="SAM" id="SignalP"/>
    </source>
</evidence>
<dbReference type="Proteomes" id="UP001145087">
    <property type="component" value="Unassembled WGS sequence"/>
</dbReference>
<dbReference type="FunFam" id="1.20.1610.10:FF:000001">
    <property type="entry name" value="Putative alpha-1,2-mannosidase"/>
    <property type="match status" value="1"/>
</dbReference>
<dbReference type="GO" id="GO:0005829">
    <property type="term" value="C:cytosol"/>
    <property type="evidence" value="ECO:0007669"/>
    <property type="project" value="TreeGrafter"/>
</dbReference>
<dbReference type="PROSITE" id="PS51257">
    <property type="entry name" value="PROKAR_LIPOPROTEIN"/>
    <property type="match status" value="1"/>
</dbReference>
<keyword evidence="8" id="KW-1185">Reference proteome</keyword>
<dbReference type="AlphaFoldDB" id="A0A9X3F590"/>
<dbReference type="InterPro" id="IPR050883">
    <property type="entry name" value="PNGase"/>
</dbReference>
<dbReference type="GO" id="GO:0006516">
    <property type="term" value="P:glycoprotein catabolic process"/>
    <property type="evidence" value="ECO:0007669"/>
    <property type="project" value="TreeGrafter"/>
</dbReference>
<evidence type="ECO:0000256" key="3">
    <source>
        <dbReference type="ARBA" id="ARBA00022837"/>
    </source>
</evidence>
<comment type="cofactor">
    <cofactor evidence="1">
        <name>Ca(2+)</name>
        <dbReference type="ChEBI" id="CHEBI:29108"/>
    </cofactor>
</comment>
<comment type="subunit">
    <text evidence="2">Monomer.</text>
</comment>
<evidence type="ECO:0000256" key="1">
    <source>
        <dbReference type="ARBA" id="ARBA00001913"/>
    </source>
</evidence>
<dbReference type="RefSeq" id="WP_343332899.1">
    <property type="nucleotide sequence ID" value="NZ_JAPOHD010000018.1"/>
</dbReference>
<dbReference type="PANTHER" id="PTHR12143">
    <property type="entry name" value="PEPTIDE N-GLYCANASE PNGASE -RELATED"/>
    <property type="match status" value="1"/>
</dbReference>
<keyword evidence="4" id="KW-0732">Signal</keyword>
<comment type="caution">
    <text evidence="7">The sequence shown here is derived from an EMBL/GenBank/DDBJ whole genome shotgun (WGS) entry which is preliminary data.</text>
</comment>
<evidence type="ECO:0000259" key="6">
    <source>
        <dbReference type="Pfam" id="PF17678"/>
    </source>
</evidence>
<dbReference type="EMBL" id="JAPOHD010000018">
    <property type="protein sequence ID" value="MCY1720565.1"/>
    <property type="molecule type" value="Genomic_DNA"/>
</dbReference>
<dbReference type="Gene3D" id="3.30.2080.10">
    <property type="entry name" value="GH92 mannosidase domain"/>
    <property type="match status" value="1"/>
</dbReference>
<evidence type="ECO:0000313" key="7">
    <source>
        <dbReference type="EMBL" id="MCY1720565.1"/>
    </source>
</evidence>
<evidence type="ECO:0000259" key="5">
    <source>
        <dbReference type="Pfam" id="PF07971"/>
    </source>
</evidence>
<gene>
    <name evidence="7" type="ORF">OU798_09445</name>
</gene>
<name>A0A9X3F590_9BACT</name>
<dbReference type="Gene3D" id="1.20.1610.10">
    <property type="entry name" value="alpha-1,2-mannosidases domains"/>
    <property type="match status" value="1"/>
</dbReference>